<keyword evidence="1" id="KW-0560">Oxidoreductase</keyword>
<evidence type="ECO:0000259" key="5">
    <source>
        <dbReference type="Pfam" id="PF12867"/>
    </source>
</evidence>
<evidence type="ECO:0000256" key="1">
    <source>
        <dbReference type="ARBA" id="ARBA00023002"/>
    </source>
</evidence>
<reference evidence="6 7" key="1">
    <citation type="journal article" date="2013" name="Genome Announc.">
        <title>Genome Sequence of the Polycyclic Aromatic Hydrocarbon-Degrading Bacterium Strain Marinobacter nanhaiticus D15-8WT.</title>
        <authorList>
            <person name="Cui Z."/>
            <person name="Gao W."/>
            <person name="Li Q."/>
            <person name="Xu G."/>
            <person name="Zheng L."/>
        </authorList>
    </citation>
    <scope>NUCLEOTIDE SEQUENCE [LARGE SCALE GENOMIC DNA]</scope>
    <source>
        <strain evidence="6 7">D15-8W</strain>
    </source>
</reference>
<dbReference type="GO" id="GO:0052699">
    <property type="term" value="P:ergothioneine biosynthetic process"/>
    <property type="evidence" value="ECO:0007669"/>
    <property type="project" value="InterPro"/>
</dbReference>
<dbReference type="Gene3D" id="3.90.1580.10">
    <property type="entry name" value="paralog of FGE (formylglycine-generating enzyme)"/>
    <property type="match status" value="2"/>
</dbReference>
<sequence length="414" mass="47547">MPLAHLRDMYRDVRQKFEDYCAPLEIEDYGLQAVAETSPAKWHLAHTSWFFETFLLKPFMPGYQPQHPAFEYIFNSYYNGVGAQFPRPQRGLLSRPTVAEVYDYRHAIDDAMLRLLESTNGDQETIASRTELGLQHEMQHQELFFTDLKYNLAQNPLCPVYVEAPGHEEPSAPPELAWNSHDGGILKMGAETGSGFCFDNETPRHRVFLEPFELANRPVTNADVLAFIEDGGYRQPALWLADGWGKVQEGHWQHPLYWRQQDSEWFEFTLHGLKPLNPQGIACHLSAYEADAIARWMDARLPTEFEWESVAQGQPVEGHFVDSGLYHPDTPTPDTLFGSIWQWTSSAYSPYPGYRPAEGAIGEYNGKFMCNQLVLRGGSCVTDPRQVRASYRNFFYPPDRWQFSGVRLARDYCK</sequence>
<organism evidence="6 7">
    <name type="scientific">Marinobacter nanhaiticus D15-8W</name>
    <dbReference type="NCBI Taxonomy" id="626887"/>
    <lineage>
        <taxon>Bacteria</taxon>
        <taxon>Pseudomonadati</taxon>
        <taxon>Pseudomonadota</taxon>
        <taxon>Gammaproteobacteria</taxon>
        <taxon>Pseudomonadales</taxon>
        <taxon>Marinobacteraceae</taxon>
        <taxon>Marinobacter</taxon>
    </lineage>
</organism>
<dbReference type="AlphaFoldDB" id="N6WVT8"/>
<dbReference type="InterPro" id="IPR051043">
    <property type="entry name" value="Sulfatase_Mod_Factor_Kinase"/>
</dbReference>
<evidence type="ECO:0000259" key="4">
    <source>
        <dbReference type="Pfam" id="PF03781"/>
    </source>
</evidence>
<dbReference type="InterPro" id="IPR042095">
    <property type="entry name" value="SUMF_sf"/>
</dbReference>
<feature type="domain" description="DinB-like" evidence="5">
    <location>
        <begin position="10"/>
        <end position="142"/>
    </location>
</feature>
<dbReference type="Proteomes" id="UP000013165">
    <property type="component" value="Unassembled WGS sequence"/>
</dbReference>
<dbReference type="eggNOG" id="COG1262">
    <property type="taxonomic scope" value="Bacteria"/>
</dbReference>
<evidence type="ECO:0000313" key="6">
    <source>
        <dbReference type="EMBL" id="ENO12963.2"/>
    </source>
</evidence>
<comment type="caution">
    <text evidence="6">The sequence shown here is derived from an EMBL/GenBank/DDBJ whole genome shotgun (WGS) entry which is preliminary data.</text>
</comment>
<keyword evidence="7" id="KW-1185">Reference proteome</keyword>
<dbReference type="InterPro" id="IPR024775">
    <property type="entry name" value="DinB-like"/>
</dbReference>
<gene>
    <name evidence="6" type="primary">egtB</name>
    <name evidence="6" type="ORF">J057_16235</name>
</gene>
<dbReference type="SUPFAM" id="SSF56436">
    <property type="entry name" value="C-type lectin-like"/>
    <property type="match status" value="1"/>
</dbReference>
<evidence type="ECO:0000256" key="3">
    <source>
        <dbReference type="ARBA" id="ARBA00037882"/>
    </source>
</evidence>
<dbReference type="PANTHER" id="PTHR23150:SF36">
    <property type="entry name" value="HERCYNINE OXYGENASE"/>
    <property type="match status" value="1"/>
</dbReference>
<dbReference type="InterPro" id="IPR016187">
    <property type="entry name" value="CTDL_fold"/>
</dbReference>
<proteinExistence type="predicted"/>
<dbReference type="Pfam" id="PF03781">
    <property type="entry name" value="FGE-sulfatase"/>
    <property type="match status" value="2"/>
</dbReference>
<dbReference type="OrthoDB" id="9768004at2"/>
<dbReference type="NCBIfam" id="TIGR03440">
    <property type="entry name" value="egtB_TIGR03440"/>
    <property type="match status" value="1"/>
</dbReference>
<name>N6WVT8_9GAMM</name>
<dbReference type="InterPro" id="IPR017806">
    <property type="entry name" value="EgtB"/>
</dbReference>
<protein>
    <submittedName>
        <fullName evidence="6">Ergothioneine biosynthesis protein EgtB</fullName>
    </submittedName>
</protein>
<dbReference type="Pfam" id="PF12867">
    <property type="entry name" value="DinB_2"/>
    <property type="match status" value="1"/>
</dbReference>
<comment type="pathway">
    <text evidence="3">Amino-acid biosynthesis; ergothioneine biosynthesis.</text>
</comment>
<evidence type="ECO:0000313" key="7">
    <source>
        <dbReference type="Proteomes" id="UP000013165"/>
    </source>
</evidence>
<dbReference type="PANTHER" id="PTHR23150">
    <property type="entry name" value="SULFATASE MODIFYING FACTOR 1, 2"/>
    <property type="match status" value="1"/>
</dbReference>
<dbReference type="STRING" id="626887.J057_16235"/>
<keyword evidence="2" id="KW-0408">Iron</keyword>
<feature type="domain" description="Sulfatase-modifying factor enzyme-like" evidence="4">
    <location>
        <begin position="336"/>
        <end position="410"/>
    </location>
</feature>
<dbReference type="EMBL" id="APLQ01000014">
    <property type="protein sequence ID" value="ENO12963.2"/>
    <property type="molecule type" value="Genomic_DNA"/>
</dbReference>
<evidence type="ECO:0000256" key="2">
    <source>
        <dbReference type="ARBA" id="ARBA00023004"/>
    </source>
</evidence>
<dbReference type="InterPro" id="IPR005532">
    <property type="entry name" value="SUMF_dom"/>
</dbReference>
<dbReference type="HOGENOM" id="CLU_012431_9_0_6"/>
<feature type="domain" description="Sulfatase-modifying factor enzyme-like" evidence="4">
    <location>
        <begin position="183"/>
        <end position="315"/>
    </location>
</feature>
<accession>N6WVT8</accession>
<dbReference type="PATRIC" id="fig|626887.3.peg.3245"/>